<evidence type="ECO:0000313" key="3">
    <source>
        <dbReference type="WBParaSite" id="HPBE_0000259001-mRNA-1"/>
    </source>
</evidence>
<sequence length="114" mass="12404">MMTMMRNLCSDHDWIHRTDVSALIPGGATTTTTPSTAAGAVGNHHRSAEAVAAGLAAKLARDDRGTHPLRLCQLLNGSTALTCQSTRLTTSIDCMAPRRRTWQQHVGRKSRHMK</sequence>
<proteinExistence type="predicted"/>
<accession>A0A183F8U8</accession>
<reference evidence="3" key="2">
    <citation type="submission" date="2019-09" db="UniProtKB">
        <authorList>
            <consortium name="WormBaseParasite"/>
        </authorList>
    </citation>
    <scope>IDENTIFICATION</scope>
</reference>
<dbReference type="Proteomes" id="UP000050761">
    <property type="component" value="Unassembled WGS sequence"/>
</dbReference>
<accession>A0A3P7U4B8</accession>
<organism evidence="2 3">
    <name type="scientific">Heligmosomoides polygyrus</name>
    <name type="common">Parasitic roundworm</name>
    <dbReference type="NCBI Taxonomy" id="6339"/>
    <lineage>
        <taxon>Eukaryota</taxon>
        <taxon>Metazoa</taxon>
        <taxon>Ecdysozoa</taxon>
        <taxon>Nematoda</taxon>
        <taxon>Chromadorea</taxon>
        <taxon>Rhabditida</taxon>
        <taxon>Rhabditina</taxon>
        <taxon>Rhabditomorpha</taxon>
        <taxon>Strongyloidea</taxon>
        <taxon>Heligmosomidae</taxon>
        <taxon>Heligmosomoides</taxon>
    </lineage>
</organism>
<dbReference type="AlphaFoldDB" id="A0A183F8U8"/>
<dbReference type="EMBL" id="UZAH01004223">
    <property type="protein sequence ID" value="VDO26499.1"/>
    <property type="molecule type" value="Genomic_DNA"/>
</dbReference>
<keyword evidence="2" id="KW-1185">Reference proteome</keyword>
<evidence type="ECO:0000313" key="2">
    <source>
        <dbReference type="Proteomes" id="UP000050761"/>
    </source>
</evidence>
<evidence type="ECO:0000313" key="1">
    <source>
        <dbReference type="EMBL" id="VDO26499.1"/>
    </source>
</evidence>
<gene>
    <name evidence="1" type="ORF">HPBE_LOCUS2591</name>
</gene>
<reference evidence="1 2" key="1">
    <citation type="submission" date="2018-11" db="EMBL/GenBank/DDBJ databases">
        <authorList>
            <consortium name="Pathogen Informatics"/>
        </authorList>
    </citation>
    <scope>NUCLEOTIDE SEQUENCE [LARGE SCALE GENOMIC DNA]</scope>
</reference>
<dbReference type="WBParaSite" id="HPBE_0000259001-mRNA-1">
    <property type="protein sequence ID" value="HPBE_0000259001-mRNA-1"/>
    <property type="gene ID" value="HPBE_0000259001"/>
</dbReference>
<protein>
    <submittedName>
        <fullName evidence="1 3">Uncharacterized protein</fullName>
    </submittedName>
</protein>
<name>A0A183F8U8_HELPZ</name>